<evidence type="ECO:0000256" key="2">
    <source>
        <dbReference type="ARBA" id="ARBA00022741"/>
    </source>
</evidence>
<dbReference type="PANTHER" id="PTHR47963:SF8">
    <property type="entry name" value="ATP-DEPENDENT RNA HELICASE DEAD"/>
    <property type="match status" value="1"/>
</dbReference>
<evidence type="ECO:0000256" key="1">
    <source>
        <dbReference type="ARBA" id="ARBA00012552"/>
    </source>
</evidence>
<feature type="short sequence motif" description="Q motif" evidence="6">
    <location>
        <begin position="5"/>
        <end position="33"/>
    </location>
</feature>
<evidence type="ECO:0000259" key="9">
    <source>
        <dbReference type="PROSITE" id="PS51192"/>
    </source>
</evidence>
<keyword evidence="4 7" id="KW-0347">Helicase</keyword>
<reference evidence="12" key="2">
    <citation type="submission" date="2021-04" db="EMBL/GenBank/DDBJ databases">
        <authorList>
            <person name="Gilroy R."/>
        </authorList>
    </citation>
    <scope>NUCLEOTIDE SEQUENCE</scope>
    <source>
        <strain evidence="12">ChiHjej11B10-19426</strain>
    </source>
</reference>
<comment type="similarity">
    <text evidence="7">Belongs to the DEAD box helicase family.</text>
</comment>
<evidence type="ECO:0000256" key="3">
    <source>
        <dbReference type="ARBA" id="ARBA00022801"/>
    </source>
</evidence>
<dbReference type="InterPro" id="IPR005580">
    <property type="entry name" value="DbpA/CsdA_RNA-bd_dom"/>
</dbReference>
<dbReference type="InterPro" id="IPR011545">
    <property type="entry name" value="DEAD/DEAH_box_helicase_dom"/>
</dbReference>
<evidence type="ECO:0000256" key="5">
    <source>
        <dbReference type="ARBA" id="ARBA00022840"/>
    </source>
</evidence>
<gene>
    <name evidence="12" type="ORF">H9816_05140</name>
</gene>
<dbReference type="Proteomes" id="UP000824014">
    <property type="component" value="Unassembled WGS sequence"/>
</dbReference>
<dbReference type="InterPro" id="IPR050547">
    <property type="entry name" value="DEAD_box_RNA_helicases"/>
</dbReference>
<feature type="domain" description="Helicase ATP-binding" evidence="9">
    <location>
        <begin position="37"/>
        <end position="207"/>
    </location>
</feature>
<feature type="domain" description="Helicase C-terminal" evidence="10">
    <location>
        <begin position="218"/>
        <end position="380"/>
    </location>
</feature>
<dbReference type="GO" id="GO:0016787">
    <property type="term" value="F:hydrolase activity"/>
    <property type="evidence" value="ECO:0007669"/>
    <property type="project" value="UniProtKB-KW"/>
</dbReference>
<proteinExistence type="inferred from homology"/>
<feature type="region of interest" description="Disordered" evidence="8">
    <location>
        <begin position="516"/>
        <end position="655"/>
    </location>
</feature>
<feature type="compositionally biased region" description="Basic and acidic residues" evidence="8">
    <location>
        <begin position="532"/>
        <end position="607"/>
    </location>
</feature>
<dbReference type="CDD" id="cd12252">
    <property type="entry name" value="RRM_DbpA"/>
    <property type="match status" value="1"/>
</dbReference>
<keyword evidence="3 7" id="KW-0378">Hydrolase</keyword>
<dbReference type="InterPro" id="IPR014001">
    <property type="entry name" value="Helicase_ATP-bd"/>
</dbReference>
<sequence>MTDNEEFGALGLSPEMLAAVEAKGFERPTPIQKLTIPLLLAGDHDIIAQSQTGTGKTAAYGLPILQQLTRGAGGVQAIVLVPTRELALQVTEELISYNHEKKLSITAIYGGASISEQLRRLAKGADVVVGTPGRVLDHIRRGTLDLSSIRFLVLDEADEMLNMGFIEDVEEIMSHTPEERRVLLFSATMPQRIVNLSHTYMRDIEMVRAEATQLTADLTDQIYFEVRESDKFDALTRIIDITPDFYGIVFSRTKVGTDELVNRLLERGYAVEGLHGDVSQAQREKILRKFRNRQVNILVATDVAARGIDISNLTHVINYSLPQDPESYVHRIGRTGRAGNQGTAITFISSAEMRQFGFLKRSIKADIQKKSLPTPQDIVAVKRQRIKDELQEIVAGESFGDYTAMADELLAEYEPQVALSALLRLAFRSELDESQYPEIRSFSVDRKGTARLFIAIGRNDGYDVRKLVGLLKRECGLRDKHINDVKLGDSYSFVSVPFGDAEAIVHKLNALRRGKRPLAEIANPNHAPQEGGRTRRTERTEAAEGDSRRAPKPKQERQPRRSDRTPDEGAAPDDRTDTRPSKERTTPRKPSRRSDGERFRPAEREQRPTAPSHPQPSYFDEEAFDAETRNSGFDWSFFERGGNTWERPAKGKKRK</sequence>
<accession>A0A9D2DDX3</accession>
<dbReference type="InterPro" id="IPR000629">
    <property type="entry name" value="RNA-helicase_DEAD-box_CS"/>
</dbReference>
<dbReference type="PROSITE" id="PS51195">
    <property type="entry name" value="Q_MOTIF"/>
    <property type="match status" value="1"/>
</dbReference>
<dbReference type="PROSITE" id="PS51194">
    <property type="entry name" value="HELICASE_CTER"/>
    <property type="match status" value="1"/>
</dbReference>
<dbReference type="Pfam" id="PF03880">
    <property type="entry name" value="DbpA"/>
    <property type="match status" value="1"/>
</dbReference>
<dbReference type="Gene3D" id="3.40.50.300">
    <property type="entry name" value="P-loop containing nucleotide triphosphate hydrolases"/>
    <property type="match status" value="2"/>
</dbReference>
<dbReference type="Pfam" id="PF00271">
    <property type="entry name" value="Helicase_C"/>
    <property type="match status" value="1"/>
</dbReference>
<feature type="domain" description="DEAD-box RNA helicase Q" evidence="11">
    <location>
        <begin position="5"/>
        <end position="33"/>
    </location>
</feature>
<dbReference type="GO" id="GO:0003723">
    <property type="term" value="F:RNA binding"/>
    <property type="evidence" value="ECO:0007669"/>
    <property type="project" value="TreeGrafter"/>
</dbReference>
<evidence type="ECO:0000259" key="10">
    <source>
        <dbReference type="PROSITE" id="PS51194"/>
    </source>
</evidence>
<dbReference type="PANTHER" id="PTHR47963">
    <property type="entry name" value="DEAD-BOX ATP-DEPENDENT RNA HELICASE 47, MITOCHONDRIAL"/>
    <property type="match status" value="1"/>
</dbReference>
<keyword evidence="2 7" id="KW-0547">Nucleotide-binding</keyword>
<dbReference type="CDD" id="cd00268">
    <property type="entry name" value="DEADc"/>
    <property type="match status" value="1"/>
</dbReference>
<evidence type="ECO:0000313" key="12">
    <source>
        <dbReference type="EMBL" id="HIZ15276.1"/>
    </source>
</evidence>
<dbReference type="Pfam" id="PF00270">
    <property type="entry name" value="DEAD"/>
    <property type="match status" value="1"/>
</dbReference>
<dbReference type="GO" id="GO:0005524">
    <property type="term" value="F:ATP binding"/>
    <property type="evidence" value="ECO:0007669"/>
    <property type="project" value="UniProtKB-KW"/>
</dbReference>
<evidence type="ECO:0000313" key="13">
    <source>
        <dbReference type="Proteomes" id="UP000824014"/>
    </source>
</evidence>
<organism evidence="12 13">
    <name type="scientific">Candidatus Tidjanibacter faecipullorum</name>
    <dbReference type="NCBI Taxonomy" id="2838766"/>
    <lineage>
        <taxon>Bacteria</taxon>
        <taxon>Pseudomonadati</taxon>
        <taxon>Bacteroidota</taxon>
        <taxon>Bacteroidia</taxon>
        <taxon>Bacteroidales</taxon>
        <taxon>Rikenellaceae</taxon>
        <taxon>Tidjanibacter</taxon>
    </lineage>
</organism>
<dbReference type="PROSITE" id="PS51192">
    <property type="entry name" value="HELICASE_ATP_BIND_1"/>
    <property type="match status" value="1"/>
</dbReference>
<dbReference type="EMBL" id="DXCC01000017">
    <property type="protein sequence ID" value="HIZ15276.1"/>
    <property type="molecule type" value="Genomic_DNA"/>
</dbReference>
<dbReference type="GO" id="GO:0003724">
    <property type="term" value="F:RNA helicase activity"/>
    <property type="evidence" value="ECO:0007669"/>
    <property type="project" value="UniProtKB-EC"/>
</dbReference>
<protein>
    <recommendedName>
        <fullName evidence="1">RNA helicase</fullName>
        <ecNumber evidence="1">3.6.4.13</ecNumber>
    </recommendedName>
</protein>
<comment type="caution">
    <text evidence="12">The sequence shown here is derived from an EMBL/GenBank/DDBJ whole genome shotgun (WGS) entry which is preliminary data.</text>
</comment>
<evidence type="ECO:0000256" key="6">
    <source>
        <dbReference type="PROSITE-ProRule" id="PRU00552"/>
    </source>
</evidence>
<evidence type="ECO:0000259" key="11">
    <source>
        <dbReference type="PROSITE" id="PS51195"/>
    </source>
</evidence>
<dbReference type="CDD" id="cd18787">
    <property type="entry name" value="SF2_C_DEAD"/>
    <property type="match status" value="1"/>
</dbReference>
<dbReference type="SMART" id="SM00490">
    <property type="entry name" value="HELICc"/>
    <property type="match status" value="1"/>
</dbReference>
<name>A0A9D2DDX3_9BACT</name>
<evidence type="ECO:0000256" key="7">
    <source>
        <dbReference type="RuleBase" id="RU000492"/>
    </source>
</evidence>
<dbReference type="InterPro" id="IPR001650">
    <property type="entry name" value="Helicase_C-like"/>
</dbReference>
<dbReference type="PROSITE" id="PS00039">
    <property type="entry name" value="DEAD_ATP_HELICASE"/>
    <property type="match status" value="1"/>
</dbReference>
<dbReference type="InterPro" id="IPR014014">
    <property type="entry name" value="RNA_helicase_DEAD_Q_motif"/>
</dbReference>
<dbReference type="InterPro" id="IPR044742">
    <property type="entry name" value="DEAD/DEAH_RhlB"/>
</dbReference>
<dbReference type="SUPFAM" id="SSF52540">
    <property type="entry name" value="P-loop containing nucleoside triphosphate hydrolases"/>
    <property type="match status" value="1"/>
</dbReference>
<dbReference type="Gene3D" id="3.30.70.330">
    <property type="match status" value="1"/>
</dbReference>
<evidence type="ECO:0000256" key="8">
    <source>
        <dbReference type="SAM" id="MobiDB-lite"/>
    </source>
</evidence>
<reference evidence="12" key="1">
    <citation type="journal article" date="2021" name="PeerJ">
        <title>Extensive microbial diversity within the chicken gut microbiome revealed by metagenomics and culture.</title>
        <authorList>
            <person name="Gilroy R."/>
            <person name="Ravi A."/>
            <person name="Getino M."/>
            <person name="Pursley I."/>
            <person name="Horton D.L."/>
            <person name="Alikhan N.F."/>
            <person name="Baker D."/>
            <person name="Gharbi K."/>
            <person name="Hall N."/>
            <person name="Watson M."/>
            <person name="Adriaenssens E.M."/>
            <person name="Foster-Nyarko E."/>
            <person name="Jarju S."/>
            <person name="Secka A."/>
            <person name="Antonio M."/>
            <person name="Oren A."/>
            <person name="Chaudhuri R.R."/>
            <person name="La Ragione R."/>
            <person name="Hildebrand F."/>
            <person name="Pallen M.J."/>
        </authorList>
    </citation>
    <scope>NUCLEOTIDE SEQUENCE</scope>
    <source>
        <strain evidence="12">ChiHjej11B10-19426</strain>
    </source>
</reference>
<dbReference type="InterPro" id="IPR012677">
    <property type="entry name" value="Nucleotide-bd_a/b_plait_sf"/>
</dbReference>
<evidence type="ECO:0000256" key="4">
    <source>
        <dbReference type="ARBA" id="ARBA00022806"/>
    </source>
</evidence>
<dbReference type="InterPro" id="IPR027417">
    <property type="entry name" value="P-loop_NTPase"/>
</dbReference>
<keyword evidence="5 7" id="KW-0067">ATP-binding</keyword>
<dbReference type="SMART" id="SM00487">
    <property type="entry name" value="DEXDc"/>
    <property type="match status" value="1"/>
</dbReference>
<dbReference type="EC" id="3.6.4.13" evidence="1"/>
<dbReference type="AlphaFoldDB" id="A0A9D2DDX3"/>